<dbReference type="AlphaFoldDB" id="A0A0V1DK30"/>
<name>A0A0V1DK30_TRIPS</name>
<organism evidence="1 2">
    <name type="scientific">Trichinella pseudospiralis</name>
    <name type="common">Parasitic roundworm</name>
    <dbReference type="NCBI Taxonomy" id="6337"/>
    <lineage>
        <taxon>Eukaryota</taxon>
        <taxon>Metazoa</taxon>
        <taxon>Ecdysozoa</taxon>
        <taxon>Nematoda</taxon>
        <taxon>Enoplea</taxon>
        <taxon>Dorylaimia</taxon>
        <taxon>Trichinellida</taxon>
        <taxon>Trichinellidae</taxon>
        <taxon>Trichinella</taxon>
    </lineage>
</organism>
<reference evidence="1 2" key="1">
    <citation type="submission" date="2015-01" db="EMBL/GenBank/DDBJ databases">
        <title>Evolution of Trichinella species and genotypes.</title>
        <authorList>
            <person name="Korhonen P.K."/>
            <person name="Edoardo P."/>
            <person name="Giuseppe L.R."/>
            <person name="Gasser R.B."/>
        </authorList>
    </citation>
    <scope>NUCLEOTIDE SEQUENCE [LARGE SCALE GENOMIC DNA]</scope>
    <source>
        <strain evidence="1">ISS13</strain>
    </source>
</reference>
<evidence type="ECO:0000313" key="2">
    <source>
        <dbReference type="Proteomes" id="UP000054632"/>
    </source>
</evidence>
<evidence type="ECO:0000313" key="1">
    <source>
        <dbReference type="EMBL" id="KRY61977.1"/>
    </source>
</evidence>
<proteinExistence type="predicted"/>
<dbReference type="EMBL" id="JYDR01002845">
    <property type="protein sequence ID" value="KRY61977.1"/>
    <property type="molecule type" value="Genomic_DNA"/>
</dbReference>
<accession>A0A0V1DK30</accession>
<gene>
    <name evidence="1" type="ORF">T4A_14238</name>
</gene>
<comment type="caution">
    <text evidence="1">The sequence shown here is derived from an EMBL/GenBank/DDBJ whole genome shotgun (WGS) entry which is preliminary data.</text>
</comment>
<sequence>MIQFCFVSSLICFVPSAICFMSSAFSLHLFFIVHIC</sequence>
<feature type="non-terminal residue" evidence="1">
    <location>
        <position position="36"/>
    </location>
</feature>
<dbReference type="Proteomes" id="UP000054632">
    <property type="component" value="Unassembled WGS sequence"/>
</dbReference>
<protein>
    <submittedName>
        <fullName evidence="1">Uncharacterized protein</fullName>
    </submittedName>
</protein>